<comment type="caution">
    <text evidence="3">The sequence shown here is derived from an EMBL/GenBank/DDBJ whole genome shotgun (WGS) entry which is preliminary data.</text>
</comment>
<dbReference type="Proteomes" id="UP000601171">
    <property type="component" value="Unassembled WGS sequence"/>
</dbReference>
<keyword evidence="1" id="KW-1133">Transmembrane helix</keyword>
<organism evidence="3 4">
    <name type="scientific">Paratissierella segnis</name>
    <dbReference type="NCBI Taxonomy" id="2763679"/>
    <lineage>
        <taxon>Bacteria</taxon>
        <taxon>Bacillati</taxon>
        <taxon>Bacillota</taxon>
        <taxon>Tissierellia</taxon>
        <taxon>Tissierellales</taxon>
        <taxon>Tissierellaceae</taxon>
        <taxon>Paratissierella</taxon>
    </lineage>
</organism>
<proteinExistence type="predicted"/>
<protein>
    <submittedName>
        <fullName evidence="3">Two-component system regulatory protein YycI</fullName>
    </submittedName>
</protein>
<dbReference type="GO" id="GO:0016020">
    <property type="term" value="C:membrane"/>
    <property type="evidence" value="ECO:0007669"/>
    <property type="project" value="InterPro"/>
</dbReference>
<evidence type="ECO:0000313" key="3">
    <source>
        <dbReference type="EMBL" id="MBC8586735.1"/>
    </source>
</evidence>
<dbReference type="RefSeq" id="WP_262428197.1">
    <property type="nucleotide sequence ID" value="NZ_JACRTG010000002.1"/>
</dbReference>
<sequence>MDWSKAKSILIVALIITNILLGLILYQSERNMDPTLKKGFIEDVVRLLEDKGIKLDTEIPRKIPQISWLTVEYENVEPDIINKNFFNDKGTISESAEEIVDIGYNDELITITNEKLLMYQSKSDKIIYDIKDEDDAVNIAMNFLNDKNFSTEDMKLSYIRQVDDGYKIEFTKLYNSNFLENSYTIIHVGNKGVVEMERKWLNVVDVGEKPLSISSAPKSILGLLSMEDAYGRCIKDISICYYFEPEKNAYVDNPDEAKQGRATPAWRIQFDDGHKVFIDSYNYY</sequence>
<evidence type="ECO:0000313" key="4">
    <source>
        <dbReference type="Proteomes" id="UP000601171"/>
    </source>
</evidence>
<feature type="domain" description="Regulatory protein YycH-like" evidence="2">
    <location>
        <begin position="43"/>
        <end position="274"/>
    </location>
</feature>
<dbReference type="InterPro" id="IPR018604">
    <property type="entry name" value="YycI-like"/>
</dbReference>
<gene>
    <name evidence="3" type="ORF">H8707_00555</name>
</gene>
<evidence type="ECO:0000259" key="2">
    <source>
        <dbReference type="Pfam" id="PF09648"/>
    </source>
</evidence>
<keyword evidence="1" id="KW-0812">Transmembrane</keyword>
<accession>A0A926EV05</accession>
<keyword evidence="4" id="KW-1185">Reference proteome</keyword>
<dbReference type="AlphaFoldDB" id="A0A926EV05"/>
<dbReference type="EMBL" id="JACRTG010000002">
    <property type="protein sequence ID" value="MBC8586735.1"/>
    <property type="molecule type" value="Genomic_DNA"/>
</dbReference>
<dbReference type="Pfam" id="PF09648">
    <property type="entry name" value="YycI"/>
    <property type="match status" value="1"/>
</dbReference>
<feature type="transmembrane region" description="Helical" evidence="1">
    <location>
        <begin position="6"/>
        <end position="26"/>
    </location>
</feature>
<reference evidence="3" key="1">
    <citation type="submission" date="2020-08" db="EMBL/GenBank/DDBJ databases">
        <title>Genome public.</title>
        <authorList>
            <person name="Liu C."/>
            <person name="Sun Q."/>
        </authorList>
    </citation>
    <scope>NUCLEOTIDE SEQUENCE</scope>
    <source>
        <strain evidence="3">BX21</strain>
    </source>
</reference>
<evidence type="ECO:0000256" key="1">
    <source>
        <dbReference type="SAM" id="Phobius"/>
    </source>
</evidence>
<name>A0A926EV05_9FIRM</name>
<keyword evidence="1" id="KW-0472">Membrane</keyword>